<comment type="catalytic activity">
    <reaction evidence="7">
        <text>L-threonyl-[protein] + ATP = O-phospho-L-threonyl-[protein] + ADP + H(+)</text>
        <dbReference type="Rhea" id="RHEA:46608"/>
        <dbReference type="Rhea" id="RHEA-COMP:11060"/>
        <dbReference type="Rhea" id="RHEA-COMP:11605"/>
        <dbReference type="ChEBI" id="CHEBI:15378"/>
        <dbReference type="ChEBI" id="CHEBI:30013"/>
        <dbReference type="ChEBI" id="CHEBI:30616"/>
        <dbReference type="ChEBI" id="CHEBI:61977"/>
        <dbReference type="ChEBI" id="CHEBI:456216"/>
        <dbReference type="EC" id="2.7.11.1"/>
    </reaction>
</comment>
<dbReference type="AlphaFoldDB" id="A0A835Z732"/>
<gene>
    <name evidence="13" type="ORF">JKP88DRAFT_269627</name>
</gene>
<dbReference type="InterPro" id="IPR045216">
    <property type="entry name" value="CK2_alpha"/>
</dbReference>
<dbReference type="EC" id="2.7.11.1" evidence="1"/>
<dbReference type="GO" id="GO:0031981">
    <property type="term" value="C:nuclear lumen"/>
    <property type="evidence" value="ECO:0007669"/>
    <property type="project" value="UniProtKB-ARBA"/>
</dbReference>
<dbReference type="CDD" id="cd14132">
    <property type="entry name" value="STKc_CK2_alpha"/>
    <property type="match status" value="1"/>
</dbReference>
<dbReference type="GO" id="GO:0051726">
    <property type="term" value="P:regulation of cell cycle"/>
    <property type="evidence" value="ECO:0007669"/>
    <property type="project" value="TreeGrafter"/>
</dbReference>
<dbReference type="PROSITE" id="PS00107">
    <property type="entry name" value="PROTEIN_KINASE_ATP"/>
    <property type="match status" value="1"/>
</dbReference>
<feature type="compositionally biased region" description="Gly residues" evidence="11">
    <location>
        <begin position="358"/>
        <end position="369"/>
    </location>
</feature>
<evidence type="ECO:0000256" key="3">
    <source>
        <dbReference type="ARBA" id="ARBA00022679"/>
    </source>
</evidence>
<keyword evidence="6 9" id="KW-0067">ATP-binding</keyword>
<accession>A0A835Z732</accession>
<evidence type="ECO:0000256" key="2">
    <source>
        <dbReference type="ARBA" id="ARBA00022527"/>
    </source>
</evidence>
<keyword evidence="14" id="KW-1185">Reference proteome</keyword>
<evidence type="ECO:0000256" key="4">
    <source>
        <dbReference type="ARBA" id="ARBA00022741"/>
    </source>
</evidence>
<evidence type="ECO:0000256" key="1">
    <source>
        <dbReference type="ARBA" id="ARBA00012513"/>
    </source>
</evidence>
<evidence type="ECO:0000256" key="5">
    <source>
        <dbReference type="ARBA" id="ARBA00022777"/>
    </source>
</evidence>
<dbReference type="GO" id="GO:0005829">
    <property type="term" value="C:cytosol"/>
    <property type="evidence" value="ECO:0007669"/>
    <property type="project" value="TreeGrafter"/>
</dbReference>
<reference evidence="13" key="1">
    <citation type="submission" date="2021-02" db="EMBL/GenBank/DDBJ databases">
        <title>First Annotated Genome of the Yellow-green Alga Tribonema minus.</title>
        <authorList>
            <person name="Mahan K.M."/>
        </authorList>
    </citation>
    <scope>NUCLEOTIDE SEQUENCE</scope>
    <source>
        <strain evidence="13">UTEX B ZZ1240</strain>
    </source>
</reference>
<keyword evidence="2 10" id="KW-0723">Serine/threonine-protein kinase</keyword>
<dbReference type="PROSITE" id="PS00108">
    <property type="entry name" value="PROTEIN_KINASE_ST"/>
    <property type="match status" value="1"/>
</dbReference>
<name>A0A835Z732_9STRA</name>
<evidence type="ECO:0000259" key="12">
    <source>
        <dbReference type="PROSITE" id="PS50011"/>
    </source>
</evidence>
<dbReference type="Gene3D" id="1.10.510.10">
    <property type="entry name" value="Transferase(Phosphotransferase) domain 1"/>
    <property type="match status" value="1"/>
</dbReference>
<dbReference type="EMBL" id="JAFCMP010000113">
    <property type="protein sequence ID" value="KAG5186170.1"/>
    <property type="molecule type" value="Genomic_DNA"/>
</dbReference>
<organism evidence="13 14">
    <name type="scientific">Tribonema minus</name>
    <dbReference type="NCBI Taxonomy" id="303371"/>
    <lineage>
        <taxon>Eukaryota</taxon>
        <taxon>Sar</taxon>
        <taxon>Stramenopiles</taxon>
        <taxon>Ochrophyta</taxon>
        <taxon>PX clade</taxon>
        <taxon>Xanthophyceae</taxon>
        <taxon>Tribonematales</taxon>
        <taxon>Tribonemataceae</taxon>
        <taxon>Tribonema</taxon>
    </lineage>
</organism>
<dbReference type="GO" id="GO:0005956">
    <property type="term" value="C:protein kinase CK2 complex"/>
    <property type="evidence" value="ECO:0007669"/>
    <property type="project" value="TreeGrafter"/>
</dbReference>
<dbReference type="Gene3D" id="3.30.200.20">
    <property type="entry name" value="Phosphorylase Kinase, domain 1"/>
    <property type="match status" value="1"/>
</dbReference>
<dbReference type="FunFam" id="1.10.510.10:FF:000459">
    <property type="entry name" value="Casein kinase II subunit alpha"/>
    <property type="match status" value="1"/>
</dbReference>
<evidence type="ECO:0000256" key="6">
    <source>
        <dbReference type="ARBA" id="ARBA00022840"/>
    </source>
</evidence>
<dbReference type="GO" id="GO:0005524">
    <property type="term" value="F:ATP binding"/>
    <property type="evidence" value="ECO:0007669"/>
    <property type="project" value="UniProtKB-UniRule"/>
</dbReference>
<dbReference type="SUPFAM" id="SSF56112">
    <property type="entry name" value="Protein kinase-like (PK-like)"/>
    <property type="match status" value="1"/>
</dbReference>
<feature type="region of interest" description="Disordered" evidence="11">
    <location>
        <begin position="358"/>
        <end position="381"/>
    </location>
</feature>
<protein>
    <recommendedName>
        <fullName evidence="1">non-specific serine/threonine protein kinase</fullName>
        <ecNumber evidence="1">2.7.11.1</ecNumber>
    </recommendedName>
</protein>
<dbReference type="PANTHER" id="PTHR24054">
    <property type="entry name" value="CASEIN KINASE II SUBUNIT ALPHA"/>
    <property type="match status" value="1"/>
</dbReference>
<keyword evidence="4 9" id="KW-0547">Nucleotide-binding</keyword>
<evidence type="ECO:0000256" key="9">
    <source>
        <dbReference type="PROSITE-ProRule" id="PRU10141"/>
    </source>
</evidence>
<dbReference type="FunFam" id="3.30.200.20:FF:000088">
    <property type="entry name" value="Casein kinase II subunit alpha"/>
    <property type="match status" value="1"/>
</dbReference>
<sequence length="381" mass="42793">MEFNMVYQNVCVARGKDYWDYERHQMHDSDWLDPEAYAITERLGSGKFSEVMEAIDTVRIRPVVLKILKPIHIKKVKREVAILQLLRGGLNVVGLEGLCRDKNADTVTLVFEHLGDEAQWLAHSAPLPPSAQRRHHHTGHDGGARRELRAYDIKFHMYKLLQALDFSHSCGVMHRDVKPRNVIINHGTRELRLIDWGLGDFYIPGRRYAVRVGSRYYKAPELLYYDYSVDMFSAGCVLAGLLLRREPFFRGRDNEDQLVRICCVLGTAPLFAYLKRYGILLDAKLAAALGAHAAKDWWSFVNSDNSELVSDAAFDLLSRMLRFDHQERITAKAAMAHAFFDDVRGEIAAALRDCGGGGGSSSSGGGGSCCDGSSSVGDERW</sequence>
<comment type="caution">
    <text evidence="13">The sequence shown here is derived from an EMBL/GenBank/DDBJ whole genome shotgun (WGS) entry which is preliminary data.</text>
</comment>
<proteinExistence type="inferred from homology"/>
<comment type="similarity">
    <text evidence="10">Belongs to the protein kinase superfamily.</text>
</comment>
<dbReference type="InterPro" id="IPR000719">
    <property type="entry name" value="Prot_kinase_dom"/>
</dbReference>
<comment type="catalytic activity">
    <reaction evidence="8">
        <text>L-seryl-[protein] + ATP = O-phospho-L-seryl-[protein] + ADP + H(+)</text>
        <dbReference type="Rhea" id="RHEA:17989"/>
        <dbReference type="Rhea" id="RHEA-COMP:9863"/>
        <dbReference type="Rhea" id="RHEA-COMP:11604"/>
        <dbReference type="ChEBI" id="CHEBI:15378"/>
        <dbReference type="ChEBI" id="CHEBI:29999"/>
        <dbReference type="ChEBI" id="CHEBI:30616"/>
        <dbReference type="ChEBI" id="CHEBI:83421"/>
        <dbReference type="ChEBI" id="CHEBI:456216"/>
        <dbReference type="EC" id="2.7.11.1"/>
    </reaction>
</comment>
<evidence type="ECO:0000256" key="10">
    <source>
        <dbReference type="RuleBase" id="RU000304"/>
    </source>
</evidence>
<keyword evidence="5 13" id="KW-0418">Kinase</keyword>
<feature type="domain" description="Protein kinase" evidence="12">
    <location>
        <begin position="37"/>
        <end position="340"/>
    </location>
</feature>
<dbReference type="Pfam" id="PF00069">
    <property type="entry name" value="Pkinase"/>
    <property type="match status" value="1"/>
</dbReference>
<evidence type="ECO:0000256" key="7">
    <source>
        <dbReference type="ARBA" id="ARBA00047899"/>
    </source>
</evidence>
<dbReference type="InterPro" id="IPR017441">
    <property type="entry name" value="Protein_kinase_ATP_BS"/>
</dbReference>
<dbReference type="OrthoDB" id="10254671at2759"/>
<dbReference type="PANTHER" id="PTHR24054:SF0">
    <property type="entry name" value="CASEIN KINASE II SUBUNIT ALPHA"/>
    <property type="match status" value="1"/>
</dbReference>
<dbReference type="SMART" id="SM00220">
    <property type="entry name" value="S_TKc"/>
    <property type="match status" value="1"/>
</dbReference>
<feature type="binding site" evidence="9">
    <location>
        <position position="66"/>
    </location>
    <ligand>
        <name>ATP</name>
        <dbReference type="ChEBI" id="CHEBI:30616"/>
    </ligand>
</feature>
<dbReference type="Proteomes" id="UP000664859">
    <property type="component" value="Unassembled WGS sequence"/>
</dbReference>
<feature type="compositionally biased region" description="Low complexity" evidence="11">
    <location>
        <begin position="370"/>
        <end position="381"/>
    </location>
</feature>
<dbReference type="InterPro" id="IPR011009">
    <property type="entry name" value="Kinase-like_dom_sf"/>
</dbReference>
<evidence type="ECO:0000313" key="13">
    <source>
        <dbReference type="EMBL" id="KAG5186170.1"/>
    </source>
</evidence>
<evidence type="ECO:0000256" key="11">
    <source>
        <dbReference type="SAM" id="MobiDB-lite"/>
    </source>
</evidence>
<dbReference type="GO" id="GO:0004674">
    <property type="term" value="F:protein serine/threonine kinase activity"/>
    <property type="evidence" value="ECO:0007669"/>
    <property type="project" value="UniProtKB-KW"/>
</dbReference>
<dbReference type="GO" id="GO:0006357">
    <property type="term" value="P:regulation of transcription by RNA polymerase II"/>
    <property type="evidence" value="ECO:0007669"/>
    <property type="project" value="UniProtKB-ARBA"/>
</dbReference>
<dbReference type="InterPro" id="IPR008271">
    <property type="entry name" value="Ser/Thr_kinase_AS"/>
</dbReference>
<keyword evidence="3" id="KW-0808">Transferase</keyword>
<evidence type="ECO:0000256" key="8">
    <source>
        <dbReference type="ARBA" id="ARBA00048679"/>
    </source>
</evidence>
<evidence type="ECO:0000313" key="14">
    <source>
        <dbReference type="Proteomes" id="UP000664859"/>
    </source>
</evidence>
<dbReference type="PROSITE" id="PS50011">
    <property type="entry name" value="PROTEIN_KINASE_DOM"/>
    <property type="match status" value="1"/>
</dbReference>